<protein>
    <recommendedName>
        <fullName evidence="2">FAD dependent oxidoreductase domain-containing protein</fullName>
    </recommendedName>
</protein>
<reference evidence="3 4" key="1">
    <citation type="journal article" date="2014" name="Nature">
        <title>An environmental bacterial taxon with a large and distinct metabolic repertoire.</title>
        <authorList>
            <person name="Wilson M.C."/>
            <person name="Mori T."/>
            <person name="Ruckert C."/>
            <person name="Uria A.R."/>
            <person name="Helf M.J."/>
            <person name="Takada K."/>
            <person name="Gernert C."/>
            <person name="Steffens U.A."/>
            <person name="Heycke N."/>
            <person name="Schmitt S."/>
            <person name="Rinke C."/>
            <person name="Helfrich E.J."/>
            <person name="Brachmann A.O."/>
            <person name="Gurgui C."/>
            <person name="Wakimoto T."/>
            <person name="Kracht M."/>
            <person name="Crusemann M."/>
            <person name="Hentschel U."/>
            <person name="Abe I."/>
            <person name="Matsunaga S."/>
            <person name="Kalinowski J."/>
            <person name="Takeyama H."/>
            <person name="Piel J."/>
        </authorList>
    </citation>
    <scope>NUCLEOTIDE SEQUENCE [LARGE SCALE GENOMIC DNA]</scope>
    <source>
        <strain evidence="4">TSY2</strain>
    </source>
</reference>
<keyword evidence="4" id="KW-1185">Reference proteome</keyword>
<dbReference type="InterPro" id="IPR036188">
    <property type="entry name" value="FAD/NAD-bd_sf"/>
</dbReference>
<evidence type="ECO:0000259" key="2">
    <source>
        <dbReference type="Pfam" id="PF01266"/>
    </source>
</evidence>
<dbReference type="PATRIC" id="fig|1429439.4.peg.2817"/>
<dbReference type="InterPro" id="IPR006076">
    <property type="entry name" value="FAD-dep_OxRdtase"/>
</dbReference>
<dbReference type="Proteomes" id="UP000019140">
    <property type="component" value="Unassembled WGS sequence"/>
</dbReference>
<accession>W4M9C4</accession>
<name>W4M9C4_9BACT</name>
<dbReference type="Pfam" id="PF01266">
    <property type="entry name" value="DAO"/>
    <property type="match status" value="1"/>
</dbReference>
<dbReference type="AlphaFoldDB" id="W4M9C4"/>
<dbReference type="PANTHER" id="PTHR13847">
    <property type="entry name" value="SARCOSINE DEHYDROGENASE-RELATED"/>
    <property type="match status" value="1"/>
</dbReference>
<dbReference type="EMBL" id="AZHX01000674">
    <property type="protein sequence ID" value="ETX06531.1"/>
    <property type="molecule type" value="Genomic_DNA"/>
</dbReference>
<dbReference type="Gene3D" id="3.30.9.10">
    <property type="entry name" value="D-Amino Acid Oxidase, subunit A, domain 2"/>
    <property type="match status" value="1"/>
</dbReference>
<organism evidence="3 4">
    <name type="scientific">Candidatus Entotheonella gemina</name>
    <dbReference type="NCBI Taxonomy" id="1429439"/>
    <lineage>
        <taxon>Bacteria</taxon>
        <taxon>Pseudomonadati</taxon>
        <taxon>Nitrospinota/Tectimicrobiota group</taxon>
        <taxon>Candidatus Tectimicrobiota</taxon>
        <taxon>Candidatus Entotheonellia</taxon>
        <taxon>Candidatus Entotheonellales</taxon>
        <taxon>Candidatus Entotheonellaceae</taxon>
        <taxon>Candidatus Entotheonella</taxon>
    </lineage>
</organism>
<dbReference type="PANTHER" id="PTHR13847:SF287">
    <property type="entry name" value="FAD-DEPENDENT OXIDOREDUCTASE DOMAIN-CONTAINING PROTEIN 1"/>
    <property type="match status" value="1"/>
</dbReference>
<dbReference type="Gene3D" id="3.50.50.60">
    <property type="entry name" value="FAD/NAD(P)-binding domain"/>
    <property type="match status" value="1"/>
</dbReference>
<comment type="caution">
    <text evidence="3">The sequence shown here is derived from an EMBL/GenBank/DDBJ whole genome shotgun (WGS) entry which is preliminary data.</text>
</comment>
<evidence type="ECO:0000313" key="3">
    <source>
        <dbReference type="EMBL" id="ETX06531.1"/>
    </source>
</evidence>
<dbReference type="HOGENOM" id="CLU_007884_4_2_7"/>
<keyword evidence="1" id="KW-0560">Oxidoreductase</keyword>
<proteinExistence type="predicted"/>
<gene>
    <name evidence="3" type="ORF">ETSY2_16585</name>
</gene>
<feature type="domain" description="FAD dependent oxidoreductase" evidence="2">
    <location>
        <begin position="5"/>
        <end position="351"/>
    </location>
</feature>
<dbReference type="SUPFAM" id="SSF51905">
    <property type="entry name" value="FAD/NAD(P)-binding domain"/>
    <property type="match status" value="1"/>
</dbReference>
<dbReference type="GO" id="GO:0016491">
    <property type="term" value="F:oxidoreductase activity"/>
    <property type="evidence" value="ECO:0007669"/>
    <property type="project" value="UniProtKB-KW"/>
</dbReference>
<dbReference type="GO" id="GO:0005737">
    <property type="term" value="C:cytoplasm"/>
    <property type="evidence" value="ECO:0007669"/>
    <property type="project" value="TreeGrafter"/>
</dbReference>
<sequence>MDTADIVIVGGGIAGASLAYFLSRRGVSNVILLERESTPGYHSSGRSAAISREWNEDPVMLTFKRISHQFFRNLPEDFSEVPIMDDAGVLDVVAPEDAHLIEQTVAQSQADGVATEHWDSRQVCERVPLLKPEHVGGGMFYATSGNIAIHELLSAYLKHARAKGIQVRTGAEVTGIDCSGGRVSAVHTTQGSIHTPCLVNAAGAWADSLYALAGGTPLGITPMRRTIIVPPAPDWYQPSVWPHTTDISHHFYIKPEGQSIIASPMDEDPIEPCDARPGDLRVAEIADLLEHWTTFTVPSIEHKWAGLRSFAPDQQPVIGDDPHIPGFFWLAGQGGAGISTSPALGQIAAELLVQGDTELIDKRILWPERFTEAASS</sequence>
<evidence type="ECO:0000313" key="4">
    <source>
        <dbReference type="Proteomes" id="UP000019140"/>
    </source>
</evidence>
<evidence type="ECO:0000256" key="1">
    <source>
        <dbReference type="ARBA" id="ARBA00023002"/>
    </source>
</evidence>